<comment type="caution">
    <text evidence="1">The sequence shown here is derived from an EMBL/GenBank/DDBJ whole genome shotgun (WGS) entry which is preliminary data.</text>
</comment>
<evidence type="ECO:0000313" key="1">
    <source>
        <dbReference type="EMBL" id="GET44088.1"/>
    </source>
</evidence>
<keyword evidence="2" id="KW-1185">Reference proteome</keyword>
<proteinExistence type="predicted"/>
<organism evidence="1 2">
    <name type="scientific">Microseira wollei NIES-4236</name>
    <dbReference type="NCBI Taxonomy" id="2530354"/>
    <lineage>
        <taxon>Bacteria</taxon>
        <taxon>Bacillati</taxon>
        <taxon>Cyanobacteriota</taxon>
        <taxon>Cyanophyceae</taxon>
        <taxon>Oscillatoriophycideae</taxon>
        <taxon>Aerosakkonematales</taxon>
        <taxon>Aerosakkonemataceae</taxon>
        <taxon>Microseira</taxon>
    </lineage>
</organism>
<protein>
    <recommendedName>
        <fullName evidence="3">Transposase</fullName>
    </recommendedName>
</protein>
<dbReference type="EMBL" id="BLAY01000289">
    <property type="protein sequence ID" value="GET44088.1"/>
    <property type="molecule type" value="Genomic_DNA"/>
</dbReference>
<reference evidence="1" key="1">
    <citation type="submission" date="2019-10" db="EMBL/GenBank/DDBJ databases">
        <title>Draft genome sequece of Microseira wollei NIES-4236.</title>
        <authorList>
            <person name="Yamaguchi H."/>
            <person name="Suzuki S."/>
            <person name="Kawachi M."/>
        </authorList>
    </citation>
    <scope>NUCLEOTIDE SEQUENCE</scope>
    <source>
        <strain evidence="1">NIES-4236</strain>
    </source>
</reference>
<sequence length="102" mass="11837">MGWASCLPYLYITIFTLFSCTYLLDQLKTLELAELQQLNQAIQDYLTLKEDAAKRMGAFHQALLTSGLVRQIKKPSQERLNQRRLIHVEGKPVSETIIEERR</sequence>
<name>A0AAV3XP17_9CYAN</name>
<evidence type="ECO:0008006" key="3">
    <source>
        <dbReference type="Google" id="ProtNLM"/>
    </source>
</evidence>
<dbReference type="Proteomes" id="UP001050975">
    <property type="component" value="Unassembled WGS sequence"/>
</dbReference>
<evidence type="ECO:0000313" key="2">
    <source>
        <dbReference type="Proteomes" id="UP001050975"/>
    </source>
</evidence>
<dbReference type="RefSeq" id="WP_226593578.1">
    <property type="nucleotide sequence ID" value="NZ_BLAY01000289.1"/>
</dbReference>
<gene>
    <name evidence="1" type="ORF">MiSe_89140</name>
</gene>
<accession>A0AAV3XP17</accession>
<dbReference type="AlphaFoldDB" id="A0AAV3XP17"/>